<sequence length="419" mass="46187">MPSNEGLVSLAREFRVLIVGGSYGGLASAMTLIDLCRGRLARFNFTPNAQPPQHRIPIQITLVDERDGYYHLIGSPKALASEKYASKTWNRFVDIPALKTPDIKWIQGSVHSVDCRRKVAQILDSQTRRSREEKYDFLIAASGLRRAFPTVPQSLERREFLEETRKNVEAIQNAREGVVVIGGGAVGAEMAAELKDLYPNQKITLIHSRDHLLSAEPLPDAFKERICTILREQEVTVILGQRVVDTTAVETEGGRRVWQLTLSDGTKLTAGHVMNAVSKSVATSTYLPKEALNEEGLVKIRPSLQFPDNVPNADDHFAVGDIVSWSGIKRCGAAMHKGHYAATNVHQRMMAQALSTKPEFVNLQPHPAVMAIALGKNAVAYDSEGGLQDGAKTYATMFGDDMGFSICWNYMKLGEPCQA</sequence>
<proteinExistence type="predicted"/>
<name>A0A1L9X819_ASPA1</name>
<dbReference type="RefSeq" id="XP_020060925.1">
    <property type="nucleotide sequence ID" value="XM_020198994.1"/>
</dbReference>
<organism evidence="2 3">
    <name type="scientific">Aspergillus aculeatus (strain ATCC 16872 / CBS 172.66 / WB 5094)</name>
    <dbReference type="NCBI Taxonomy" id="690307"/>
    <lineage>
        <taxon>Eukaryota</taxon>
        <taxon>Fungi</taxon>
        <taxon>Dikarya</taxon>
        <taxon>Ascomycota</taxon>
        <taxon>Pezizomycotina</taxon>
        <taxon>Eurotiomycetes</taxon>
        <taxon>Eurotiomycetidae</taxon>
        <taxon>Eurotiales</taxon>
        <taxon>Aspergillaceae</taxon>
        <taxon>Aspergillus</taxon>
        <taxon>Aspergillus subgen. Circumdati</taxon>
    </lineage>
</organism>
<reference evidence="3" key="1">
    <citation type="journal article" date="2017" name="Genome Biol.">
        <title>Comparative genomics reveals high biological diversity and specific adaptations in the industrially and medically important fungal genus Aspergillus.</title>
        <authorList>
            <person name="de Vries R.P."/>
            <person name="Riley R."/>
            <person name="Wiebenga A."/>
            <person name="Aguilar-Osorio G."/>
            <person name="Amillis S."/>
            <person name="Uchima C.A."/>
            <person name="Anderluh G."/>
            <person name="Asadollahi M."/>
            <person name="Askin M."/>
            <person name="Barry K."/>
            <person name="Battaglia E."/>
            <person name="Bayram O."/>
            <person name="Benocci T."/>
            <person name="Braus-Stromeyer S.A."/>
            <person name="Caldana C."/>
            <person name="Canovas D."/>
            <person name="Cerqueira G.C."/>
            <person name="Chen F."/>
            <person name="Chen W."/>
            <person name="Choi C."/>
            <person name="Clum A."/>
            <person name="Dos Santos R.A."/>
            <person name="Damasio A.R."/>
            <person name="Diallinas G."/>
            <person name="Emri T."/>
            <person name="Fekete E."/>
            <person name="Flipphi M."/>
            <person name="Freyberg S."/>
            <person name="Gallo A."/>
            <person name="Gournas C."/>
            <person name="Habgood R."/>
            <person name="Hainaut M."/>
            <person name="Harispe M.L."/>
            <person name="Henrissat B."/>
            <person name="Hilden K.S."/>
            <person name="Hope R."/>
            <person name="Hossain A."/>
            <person name="Karabika E."/>
            <person name="Karaffa L."/>
            <person name="Karanyi Z."/>
            <person name="Krasevec N."/>
            <person name="Kuo A."/>
            <person name="Kusch H."/>
            <person name="LaButti K."/>
            <person name="Lagendijk E.L."/>
            <person name="Lapidus A."/>
            <person name="Levasseur A."/>
            <person name="Lindquist E."/>
            <person name="Lipzen A."/>
            <person name="Logrieco A.F."/>
            <person name="MacCabe A."/>
            <person name="Maekelae M.R."/>
            <person name="Malavazi I."/>
            <person name="Melin P."/>
            <person name="Meyer V."/>
            <person name="Mielnichuk N."/>
            <person name="Miskei M."/>
            <person name="Molnar A.P."/>
            <person name="Mule G."/>
            <person name="Ngan C.Y."/>
            <person name="Orejas M."/>
            <person name="Orosz E."/>
            <person name="Ouedraogo J.P."/>
            <person name="Overkamp K.M."/>
            <person name="Park H.-S."/>
            <person name="Perrone G."/>
            <person name="Piumi F."/>
            <person name="Punt P.J."/>
            <person name="Ram A.F."/>
            <person name="Ramon A."/>
            <person name="Rauscher S."/>
            <person name="Record E."/>
            <person name="Riano-Pachon D.M."/>
            <person name="Robert V."/>
            <person name="Roehrig J."/>
            <person name="Ruller R."/>
            <person name="Salamov A."/>
            <person name="Salih N.S."/>
            <person name="Samson R.A."/>
            <person name="Sandor E."/>
            <person name="Sanguinetti M."/>
            <person name="Schuetze T."/>
            <person name="Sepcic K."/>
            <person name="Shelest E."/>
            <person name="Sherlock G."/>
            <person name="Sophianopoulou V."/>
            <person name="Squina F.M."/>
            <person name="Sun H."/>
            <person name="Susca A."/>
            <person name="Todd R.B."/>
            <person name="Tsang A."/>
            <person name="Unkles S.E."/>
            <person name="van de Wiele N."/>
            <person name="van Rossen-Uffink D."/>
            <person name="Oliveira J.V."/>
            <person name="Vesth T.C."/>
            <person name="Visser J."/>
            <person name="Yu J.-H."/>
            <person name="Zhou M."/>
            <person name="Andersen M.R."/>
            <person name="Archer D.B."/>
            <person name="Baker S.E."/>
            <person name="Benoit I."/>
            <person name="Brakhage A.A."/>
            <person name="Braus G.H."/>
            <person name="Fischer R."/>
            <person name="Frisvad J.C."/>
            <person name="Goldman G.H."/>
            <person name="Houbraken J."/>
            <person name="Oakley B."/>
            <person name="Pocsi I."/>
            <person name="Scazzocchio C."/>
            <person name="Seiboth B."/>
            <person name="vanKuyk P.A."/>
            <person name="Wortman J."/>
            <person name="Dyer P.S."/>
            <person name="Grigoriev I.V."/>
        </authorList>
    </citation>
    <scope>NUCLEOTIDE SEQUENCE [LARGE SCALE GENOMIC DNA]</scope>
    <source>
        <strain evidence="3">ATCC 16872 / CBS 172.66 / WB 5094</strain>
    </source>
</reference>
<dbReference type="PRINTS" id="PR00411">
    <property type="entry name" value="PNDRDTASEI"/>
</dbReference>
<dbReference type="PRINTS" id="PR00368">
    <property type="entry name" value="FADPNR"/>
</dbReference>
<dbReference type="OMA" id="HMGHYAG"/>
<dbReference type="EMBL" id="KV878970">
    <property type="protein sequence ID" value="OJK04586.1"/>
    <property type="molecule type" value="Genomic_DNA"/>
</dbReference>
<dbReference type="PANTHER" id="PTHR43735:SF24">
    <property type="entry name" value="NUCLEOTIDE-DISULPHIDE OXIDOREDUCTASE AMID-LIKE, PUTATIVE (AFU_ORTHOLOGUE AFUA_1G17180)-RELATED"/>
    <property type="match status" value="1"/>
</dbReference>
<dbReference type="Gene3D" id="3.50.50.100">
    <property type="match status" value="1"/>
</dbReference>
<dbReference type="GeneID" id="30972808"/>
<dbReference type="PANTHER" id="PTHR43735">
    <property type="entry name" value="APOPTOSIS-INDUCING FACTOR 1"/>
    <property type="match status" value="1"/>
</dbReference>
<dbReference type="OrthoDB" id="202203at2759"/>
<dbReference type="GO" id="GO:0004174">
    <property type="term" value="F:electron-transferring-flavoprotein dehydrogenase activity"/>
    <property type="evidence" value="ECO:0007669"/>
    <property type="project" value="TreeGrafter"/>
</dbReference>
<gene>
    <name evidence="2" type="ORF">ASPACDRAFT_21071</name>
</gene>
<accession>A0A1L9X819</accession>
<evidence type="ECO:0000313" key="2">
    <source>
        <dbReference type="EMBL" id="OJK04586.1"/>
    </source>
</evidence>
<evidence type="ECO:0000259" key="1">
    <source>
        <dbReference type="Pfam" id="PF07992"/>
    </source>
</evidence>
<dbReference type="InterPro" id="IPR036188">
    <property type="entry name" value="FAD/NAD-bd_sf"/>
</dbReference>
<dbReference type="GO" id="GO:0005737">
    <property type="term" value="C:cytoplasm"/>
    <property type="evidence" value="ECO:0007669"/>
    <property type="project" value="TreeGrafter"/>
</dbReference>
<feature type="domain" description="FAD/NAD(P)-binding" evidence="1">
    <location>
        <begin position="14"/>
        <end position="338"/>
    </location>
</feature>
<evidence type="ECO:0000313" key="3">
    <source>
        <dbReference type="Proteomes" id="UP000184546"/>
    </source>
</evidence>
<dbReference type="AlphaFoldDB" id="A0A1L9X819"/>
<dbReference type="Proteomes" id="UP000184546">
    <property type="component" value="Unassembled WGS sequence"/>
</dbReference>
<dbReference type="InterPro" id="IPR023753">
    <property type="entry name" value="FAD/NAD-binding_dom"/>
</dbReference>
<dbReference type="VEuPathDB" id="FungiDB:ASPACDRAFT_21071"/>
<dbReference type="STRING" id="690307.A0A1L9X819"/>
<dbReference type="GO" id="GO:0050660">
    <property type="term" value="F:flavin adenine dinucleotide binding"/>
    <property type="evidence" value="ECO:0007669"/>
    <property type="project" value="TreeGrafter"/>
</dbReference>
<dbReference type="SUPFAM" id="SSF51905">
    <property type="entry name" value="FAD/NAD(P)-binding domain"/>
    <property type="match status" value="1"/>
</dbReference>
<keyword evidence="3" id="KW-1185">Reference proteome</keyword>
<dbReference type="Pfam" id="PF07992">
    <property type="entry name" value="Pyr_redox_2"/>
    <property type="match status" value="1"/>
</dbReference>
<protein>
    <recommendedName>
        <fullName evidence="1">FAD/NAD(P)-binding domain-containing protein</fullName>
    </recommendedName>
</protein>